<keyword evidence="5 7" id="KW-1133">Transmembrane helix</keyword>
<evidence type="ECO:0000256" key="5">
    <source>
        <dbReference type="ARBA" id="ARBA00022989"/>
    </source>
</evidence>
<proteinExistence type="inferred from homology"/>
<feature type="transmembrane region" description="Helical" evidence="7">
    <location>
        <begin position="116"/>
        <end position="138"/>
    </location>
</feature>
<accession>A0A835BZD5</accession>
<comment type="subcellular location">
    <subcellularLocation>
        <location evidence="1">Membrane</location>
    </subcellularLocation>
</comment>
<keyword evidence="4 7" id="KW-0812">Transmembrane</keyword>
<name>A0A835BZD5_9POAL</name>
<evidence type="ECO:0000256" key="1">
    <source>
        <dbReference type="ARBA" id="ARBA00004370"/>
    </source>
</evidence>
<evidence type="ECO:0000256" key="2">
    <source>
        <dbReference type="ARBA" id="ARBA00010992"/>
    </source>
</evidence>
<sequence>MLSEPVHTFRLNYLTEVEHHLRRGELQPAAHRLHYYCQQVVVVVILALKCRHDEELSKGISTVLVVAIYLFMVAHGWSRDQLGWLVPSKLFPLKMRSTVQTVVAQCFLAALCHLRWGVFVLFAWLIVVMSIFVILLLLETKQVPIEEI</sequence>
<comment type="similarity">
    <text evidence="2">Belongs to the major facilitator superfamily. Sugar transporter (TC 2.A.1.1) family.</text>
</comment>
<dbReference type="Proteomes" id="UP000636709">
    <property type="component" value="Unassembled WGS sequence"/>
</dbReference>
<keyword evidence="6 7" id="KW-0472">Membrane</keyword>
<dbReference type="InterPro" id="IPR036259">
    <property type="entry name" value="MFS_trans_sf"/>
</dbReference>
<evidence type="ECO:0000256" key="7">
    <source>
        <dbReference type="SAM" id="Phobius"/>
    </source>
</evidence>
<reference evidence="8" key="1">
    <citation type="submission" date="2020-07" db="EMBL/GenBank/DDBJ databases">
        <title>Genome sequence and genetic diversity analysis of an under-domesticated orphan crop, white fonio (Digitaria exilis).</title>
        <authorList>
            <person name="Bennetzen J.L."/>
            <person name="Chen S."/>
            <person name="Ma X."/>
            <person name="Wang X."/>
            <person name="Yssel A.E.J."/>
            <person name="Chaluvadi S.R."/>
            <person name="Johnson M."/>
            <person name="Gangashetty P."/>
            <person name="Hamidou F."/>
            <person name="Sanogo M.D."/>
            <person name="Zwaenepoel A."/>
            <person name="Wallace J."/>
            <person name="Van De Peer Y."/>
            <person name="Van Deynze A."/>
        </authorList>
    </citation>
    <scope>NUCLEOTIDE SEQUENCE</scope>
    <source>
        <tissue evidence="8">Leaves</tissue>
    </source>
</reference>
<dbReference type="EMBL" id="JACEFO010001748">
    <property type="protein sequence ID" value="KAF8711578.1"/>
    <property type="molecule type" value="Genomic_DNA"/>
</dbReference>
<dbReference type="GO" id="GO:0016020">
    <property type="term" value="C:membrane"/>
    <property type="evidence" value="ECO:0007669"/>
    <property type="project" value="UniProtKB-SubCell"/>
</dbReference>
<keyword evidence="9" id="KW-1185">Reference proteome</keyword>
<dbReference type="Gene3D" id="1.20.1250.20">
    <property type="entry name" value="MFS general substrate transporter like domains"/>
    <property type="match status" value="1"/>
</dbReference>
<protein>
    <submittedName>
        <fullName evidence="8">Uncharacterized protein</fullName>
    </submittedName>
</protein>
<evidence type="ECO:0000256" key="3">
    <source>
        <dbReference type="ARBA" id="ARBA00022448"/>
    </source>
</evidence>
<evidence type="ECO:0000256" key="4">
    <source>
        <dbReference type="ARBA" id="ARBA00022692"/>
    </source>
</evidence>
<comment type="caution">
    <text evidence="8">The sequence shown here is derived from an EMBL/GenBank/DDBJ whole genome shotgun (WGS) entry which is preliminary data.</text>
</comment>
<organism evidence="8 9">
    <name type="scientific">Digitaria exilis</name>
    <dbReference type="NCBI Taxonomy" id="1010633"/>
    <lineage>
        <taxon>Eukaryota</taxon>
        <taxon>Viridiplantae</taxon>
        <taxon>Streptophyta</taxon>
        <taxon>Embryophyta</taxon>
        <taxon>Tracheophyta</taxon>
        <taxon>Spermatophyta</taxon>
        <taxon>Magnoliopsida</taxon>
        <taxon>Liliopsida</taxon>
        <taxon>Poales</taxon>
        <taxon>Poaceae</taxon>
        <taxon>PACMAD clade</taxon>
        <taxon>Panicoideae</taxon>
        <taxon>Panicodae</taxon>
        <taxon>Paniceae</taxon>
        <taxon>Anthephorinae</taxon>
        <taxon>Digitaria</taxon>
    </lineage>
</organism>
<evidence type="ECO:0000256" key="6">
    <source>
        <dbReference type="ARBA" id="ARBA00023136"/>
    </source>
</evidence>
<dbReference type="SUPFAM" id="SSF103473">
    <property type="entry name" value="MFS general substrate transporter"/>
    <property type="match status" value="1"/>
</dbReference>
<feature type="transmembrane region" description="Helical" evidence="7">
    <location>
        <begin position="60"/>
        <end position="78"/>
    </location>
</feature>
<dbReference type="InterPro" id="IPR045262">
    <property type="entry name" value="STP/PLT_plant"/>
</dbReference>
<evidence type="ECO:0000313" key="9">
    <source>
        <dbReference type="Proteomes" id="UP000636709"/>
    </source>
</evidence>
<dbReference type="Pfam" id="PF00083">
    <property type="entry name" value="Sugar_tr"/>
    <property type="match status" value="1"/>
</dbReference>
<dbReference type="PANTHER" id="PTHR23500:SF14">
    <property type="entry name" value="SUGAR TRANSPORT PROTEIN 14"/>
    <property type="match status" value="1"/>
</dbReference>
<dbReference type="GO" id="GO:0015144">
    <property type="term" value="F:carbohydrate transmembrane transporter activity"/>
    <property type="evidence" value="ECO:0007669"/>
    <property type="project" value="InterPro"/>
</dbReference>
<dbReference type="AlphaFoldDB" id="A0A835BZD5"/>
<keyword evidence="3" id="KW-0813">Transport</keyword>
<gene>
    <name evidence="8" type="ORF">HU200_029027</name>
</gene>
<dbReference type="PANTHER" id="PTHR23500">
    <property type="entry name" value="SOLUTE CARRIER FAMILY 2, FACILITATED GLUCOSE TRANSPORTER"/>
    <property type="match status" value="1"/>
</dbReference>
<dbReference type="InterPro" id="IPR005828">
    <property type="entry name" value="MFS_sugar_transport-like"/>
</dbReference>
<dbReference type="OrthoDB" id="8120565at2759"/>
<evidence type="ECO:0000313" key="8">
    <source>
        <dbReference type="EMBL" id="KAF8711578.1"/>
    </source>
</evidence>